<comment type="function">
    <text evidence="7">Transcriptional regulator.</text>
</comment>
<dbReference type="HAMAP" id="MF_00476">
    <property type="entry name" value="NikR"/>
    <property type="match status" value="1"/>
</dbReference>
<dbReference type="InterPro" id="IPR014864">
    <property type="entry name" value="TF_NikR_Ni-bd_C"/>
</dbReference>
<evidence type="ECO:0000259" key="10">
    <source>
        <dbReference type="Pfam" id="PF08753"/>
    </source>
</evidence>
<proteinExistence type="inferred from homology"/>
<dbReference type="SUPFAM" id="SSF55021">
    <property type="entry name" value="ACT-like"/>
    <property type="match status" value="1"/>
</dbReference>
<evidence type="ECO:0000256" key="7">
    <source>
        <dbReference type="HAMAP-Rule" id="MF_00476"/>
    </source>
</evidence>
<dbReference type="AlphaFoldDB" id="A0A9D2HCL3"/>
<dbReference type="GO" id="GO:0003700">
    <property type="term" value="F:DNA-binding transcription factor activity"/>
    <property type="evidence" value="ECO:0007669"/>
    <property type="project" value="UniProtKB-UniRule"/>
</dbReference>
<evidence type="ECO:0000313" key="11">
    <source>
        <dbReference type="EMBL" id="HJA07962.1"/>
    </source>
</evidence>
<comment type="caution">
    <text evidence="11">The sequence shown here is derived from an EMBL/GenBank/DDBJ whole genome shotgun (WGS) entry which is preliminary data.</text>
</comment>
<dbReference type="Proteomes" id="UP000824225">
    <property type="component" value="Unassembled WGS sequence"/>
</dbReference>
<name>A0A9D2HCL3_9BACT</name>
<comment type="similarity">
    <text evidence="1 7">Belongs to the transcriptional regulatory CopG/NikR family.</text>
</comment>
<dbReference type="PANTHER" id="PTHR34719">
    <property type="entry name" value="NICKEL-RESPONSIVE REGULATOR"/>
    <property type="match status" value="1"/>
</dbReference>
<evidence type="ECO:0000259" key="9">
    <source>
        <dbReference type="Pfam" id="PF01402"/>
    </source>
</evidence>
<reference evidence="11" key="1">
    <citation type="journal article" date="2021" name="PeerJ">
        <title>Extensive microbial diversity within the chicken gut microbiome revealed by metagenomics and culture.</title>
        <authorList>
            <person name="Gilroy R."/>
            <person name="Ravi A."/>
            <person name="Getino M."/>
            <person name="Pursley I."/>
            <person name="Horton D.L."/>
            <person name="Alikhan N.F."/>
            <person name="Baker D."/>
            <person name="Gharbi K."/>
            <person name="Hall N."/>
            <person name="Watson M."/>
            <person name="Adriaenssens E.M."/>
            <person name="Foster-Nyarko E."/>
            <person name="Jarju S."/>
            <person name="Secka A."/>
            <person name="Antonio M."/>
            <person name="Oren A."/>
            <person name="Chaudhuri R.R."/>
            <person name="La Ragione R."/>
            <person name="Hildebrand F."/>
            <person name="Pallen M.J."/>
        </authorList>
    </citation>
    <scope>NUCLEOTIDE SEQUENCE</scope>
    <source>
        <strain evidence="11">CHK186-16707</strain>
    </source>
</reference>
<evidence type="ECO:0000256" key="2">
    <source>
        <dbReference type="ARBA" id="ARBA00022596"/>
    </source>
</evidence>
<dbReference type="NCBIfam" id="NF002815">
    <property type="entry name" value="PRK02967.1"/>
    <property type="match status" value="1"/>
</dbReference>
<evidence type="ECO:0000256" key="4">
    <source>
        <dbReference type="ARBA" id="ARBA00023015"/>
    </source>
</evidence>
<protein>
    <recommendedName>
        <fullName evidence="7">Putative nickel-responsive regulator</fullName>
    </recommendedName>
</protein>
<comment type="cofactor">
    <cofactor evidence="7">
        <name>Ni(2+)</name>
        <dbReference type="ChEBI" id="CHEBI:49786"/>
    </cofactor>
    <text evidence="7">Binds 1 nickel ion per subunit.</text>
</comment>
<feature type="compositionally biased region" description="Basic residues" evidence="8">
    <location>
        <begin position="142"/>
        <end position="151"/>
    </location>
</feature>
<dbReference type="InterPro" id="IPR022988">
    <property type="entry name" value="Ni_resp_reg_NikR"/>
</dbReference>
<dbReference type="InterPro" id="IPR002145">
    <property type="entry name" value="CopG"/>
</dbReference>
<evidence type="ECO:0000256" key="3">
    <source>
        <dbReference type="ARBA" id="ARBA00022723"/>
    </source>
</evidence>
<keyword evidence="6 7" id="KW-0804">Transcription</keyword>
<dbReference type="PANTHER" id="PTHR34719:SF2">
    <property type="entry name" value="NICKEL-RESPONSIVE REGULATOR"/>
    <property type="match status" value="1"/>
</dbReference>
<keyword evidence="2 7" id="KW-0533">Nickel</keyword>
<feature type="binding site" evidence="7">
    <location>
        <position position="92"/>
    </location>
    <ligand>
        <name>Ni(2+)</name>
        <dbReference type="ChEBI" id="CHEBI:49786"/>
    </ligand>
</feature>
<accession>A0A9D2HCL3</accession>
<keyword evidence="3 7" id="KW-0479">Metal-binding</keyword>
<keyword evidence="4 7" id="KW-0805">Transcription regulation</keyword>
<keyword evidence="5 7" id="KW-0238">DNA-binding</keyword>
<dbReference type="Gene3D" id="3.30.70.1150">
    <property type="entry name" value="ACT-like. Chain A, domain 2"/>
    <property type="match status" value="1"/>
</dbReference>
<evidence type="ECO:0000256" key="5">
    <source>
        <dbReference type="ARBA" id="ARBA00023125"/>
    </source>
</evidence>
<dbReference type="GO" id="GO:0010045">
    <property type="term" value="P:response to nickel cation"/>
    <property type="evidence" value="ECO:0007669"/>
    <property type="project" value="InterPro"/>
</dbReference>
<dbReference type="NCBIfam" id="NF002169">
    <property type="entry name" value="PRK01002.1"/>
    <property type="match status" value="1"/>
</dbReference>
<dbReference type="CDD" id="cd22231">
    <property type="entry name" value="RHH_NikR_HicB-like"/>
    <property type="match status" value="1"/>
</dbReference>
<feature type="binding site" evidence="7">
    <location>
        <position position="98"/>
    </location>
    <ligand>
        <name>Ni(2+)</name>
        <dbReference type="ChEBI" id="CHEBI:49786"/>
    </ligand>
</feature>
<dbReference type="GO" id="GO:0003677">
    <property type="term" value="F:DNA binding"/>
    <property type="evidence" value="ECO:0007669"/>
    <property type="project" value="UniProtKB-KW"/>
</dbReference>
<dbReference type="InterPro" id="IPR013321">
    <property type="entry name" value="Arc_rbn_hlx_hlx"/>
</dbReference>
<evidence type="ECO:0000256" key="6">
    <source>
        <dbReference type="ARBA" id="ARBA00023163"/>
    </source>
</evidence>
<dbReference type="Gene3D" id="1.10.1220.10">
    <property type="entry name" value="Met repressor-like"/>
    <property type="match status" value="1"/>
</dbReference>
<feature type="binding site" evidence="7">
    <location>
        <position position="90"/>
    </location>
    <ligand>
        <name>Ni(2+)</name>
        <dbReference type="ChEBI" id="CHEBI:49786"/>
    </ligand>
</feature>
<dbReference type="NCBIfam" id="NF003381">
    <property type="entry name" value="PRK04460.1"/>
    <property type="match status" value="1"/>
</dbReference>
<sequence>MSELVRFGVSLEQDLLTAFDELSRRRGYANRSEALRHCIRRELADDLTADPDGGVAGVLTLVYDHMESDLPRRLTAMQHEAHDAVLATLHVHLDLHHCLEVMTLRGTGTQVRELADRLRSARGVLQGSLSLTPIQRDEASRDHHHHHGAPA</sequence>
<reference evidence="11" key="2">
    <citation type="submission" date="2021-04" db="EMBL/GenBank/DDBJ databases">
        <authorList>
            <person name="Gilroy R."/>
        </authorList>
    </citation>
    <scope>NUCLEOTIDE SEQUENCE</scope>
    <source>
        <strain evidence="11">CHK186-16707</strain>
    </source>
</reference>
<evidence type="ECO:0000256" key="8">
    <source>
        <dbReference type="SAM" id="MobiDB-lite"/>
    </source>
</evidence>
<evidence type="ECO:0000256" key="1">
    <source>
        <dbReference type="ARBA" id="ARBA00008478"/>
    </source>
</evidence>
<feature type="domain" description="Transcription factor NikR nickel binding C-terminal" evidence="10">
    <location>
        <begin position="56"/>
        <end position="132"/>
    </location>
</feature>
<dbReference type="GO" id="GO:0016151">
    <property type="term" value="F:nickel cation binding"/>
    <property type="evidence" value="ECO:0007669"/>
    <property type="project" value="UniProtKB-UniRule"/>
</dbReference>
<gene>
    <name evidence="11" type="primary">nikR</name>
    <name evidence="11" type="ORF">H9962_02050</name>
</gene>
<dbReference type="InterPro" id="IPR050192">
    <property type="entry name" value="CopG/NikR_regulator"/>
</dbReference>
<dbReference type="Pfam" id="PF01402">
    <property type="entry name" value="RHH_1"/>
    <property type="match status" value="1"/>
</dbReference>
<dbReference type="Pfam" id="PF08753">
    <property type="entry name" value="NikR_C"/>
    <property type="match status" value="1"/>
</dbReference>
<evidence type="ECO:0000313" key="12">
    <source>
        <dbReference type="Proteomes" id="UP000824225"/>
    </source>
</evidence>
<organism evidence="11 12">
    <name type="scientific">Candidatus Mailhella merdigallinarum</name>
    <dbReference type="NCBI Taxonomy" id="2838658"/>
    <lineage>
        <taxon>Bacteria</taxon>
        <taxon>Pseudomonadati</taxon>
        <taxon>Thermodesulfobacteriota</taxon>
        <taxon>Desulfovibrionia</taxon>
        <taxon>Desulfovibrionales</taxon>
        <taxon>Desulfovibrionaceae</taxon>
        <taxon>Mailhella</taxon>
    </lineage>
</organism>
<feature type="domain" description="Ribbon-helix-helix protein CopG" evidence="9">
    <location>
        <begin position="5"/>
        <end position="44"/>
    </location>
</feature>
<feature type="region of interest" description="Disordered" evidence="8">
    <location>
        <begin position="129"/>
        <end position="151"/>
    </location>
</feature>
<feature type="binding site" evidence="7">
    <location>
        <position position="79"/>
    </location>
    <ligand>
        <name>Ni(2+)</name>
        <dbReference type="ChEBI" id="CHEBI:49786"/>
    </ligand>
</feature>
<dbReference type="InterPro" id="IPR010985">
    <property type="entry name" value="Ribbon_hlx_hlx"/>
</dbReference>
<dbReference type="InterPro" id="IPR045865">
    <property type="entry name" value="ACT-like_dom_sf"/>
</dbReference>
<dbReference type="InterPro" id="IPR027271">
    <property type="entry name" value="Acetolactate_synth/TF_NikR_C"/>
</dbReference>
<dbReference type="SUPFAM" id="SSF47598">
    <property type="entry name" value="Ribbon-helix-helix"/>
    <property type="match status" value="1"/>
</dbReference>
<dbReference type="EMBL" id="DXAN01000003">
    <property type="protein sequence ID" value="HJA07962.1"/>
    <property type="molecule type" value="Genomic_DNA"/>
</dbReference>